<reference evidence="3" key="1">
    <citation type="journal article" date="2019" name="Int. J. Syst. Evol. Microbiol.">
        <title>The Global Catalogue of Microorganisms (GCM) 10K type strain sequencing project: providing services to taxonomists for standard genome sequencing and annotation.</title>
        <authorList>
            <consortium name="The Broad Institute Genomics Platform"/>
            <consortium name="The Broad Institute Genome Sequencing Center for Infectious Disease"/>
            <person name="Wu L."/>
            <person name="Ma J."/>
        </authorList>
    </citation>
    <scope>NUCLEOTIDE SEQUENCE [LARGE SCALE GENOMIC DNA]</scope>
    <source>
        <strain evidence="3">JCM 17138</strain>
    </source>
</reference>
<comment type="caution">
    <text evidence="2">The sequence shown here is derived from an EMBL/GenBank/DDBJ whole genome shotgun (WGS) entry which is preliminary data.</text>
</comment>
<dbReference type="Proteomes" id="UP001501009">
    <property type="component" value="Unassembled WGS sequence"/>
</dbReference>
<sequence length="243" mass="27149">MSSLAARPEMLQAVLDMPDSWAEFTTQDPVGDSHYGRIPVEFPQHVLFAENERGEVVAHAYSVPFRLDTEGRGELPDRGWDQVLVWAFADLRRGVRPDTVSAISIVVRPDAQGLGLSGRMLEAMRDNARTHGFTEVVAPVRPSAKHLEPHTPIEEYAHRVREDGLPHDPWLRVHARAGAAVERVAPASMTVAASLEEWRGWTGLPFDTQGDIEVPGALVPVRCEPERGYAVYVEPNVWMRHRL</sequence>
<proteinExistence type="predicted"/>
<name>A0ABP7HZ04_9ACTN</name>
<keyword evidence="3" id="KW-1185">Reference proteome</keyword>
<dbReference type="CDD" id="cd04301">
    <property type="entry name" value="NAT_SF"/>
    <property type="match status" value="1"/>
</dbReference>
<evidence type="ECO:0000313" key="2">
    <source>
        <dbReference type="EMBL" id="GAA3805269.1"/>
    </source>
</evidence>
<evidence type="ECO:0000313" key="3">
    <source>
        <dbReference type="Proteomes" id="UP001501009"/>
    </source>
</evidence>
<evidence type="ECO:0000259" key="1">
    <source>
        <dbReference type="Pfam" id="PF00583"/>
    </source>
</evidence>
<dbReference type="Gene3D" id="3.40.630.30">
    <property type="match status" value="1"/>
</dbReference>
<dbReference type="EMBL" id="BAABDE010000018">
    <property type="protein sequence ID" value="GAA3805269.1"/>
    <property type="molecule type" value="Genomic_DNA"/>
</dbReference>
<dbReference type="Pfam" id="PF00583">
    <property type="entry name" value="Acetyltransf_1"/>
    <property type="match status" value="1"/>
</dbReference>
<organism evidence="2 3">
    <name type="scientific">Streptomyces coacervatus</name>
    <dbReference type="NCBI Taxonomy" id="647381"/>
    <lineage>
        <taxon>Bacteria</taxon>
        <taxon>Bacillati</taxon>
        <taxon>Actinomycetota</taxon>
        <taxon>Actinomycetes</taxon>
        <taxon>Kitasatosporales</taxon>
        <taxon>Streptomycetaceae</taxon>
        <taxon>Streptomyces</taxon>
    </lineage>
</organism>
<dbReference type="InterPro" id="IPR016181">
    <property type="entry name" value="Acyl_CoA_acyltransferase"/>
</dbReference>
<dbReference type="SUPFAM" id="SSF55729">
    <property type="entry name" value="Acyl-CoA N-acyltransferases (Nat)"/>
    <property type="match status" value="1"/>
</dbReference>
<protein>
    <recommendedName>
        <fullName evidence="1">N-acetyltransferase domain-containing protein</fullName>
    </recommendedName>
</protein>
<feature type="domain" description="N-acetyltransferase" evidence="1">
    <location>
        <begin position="45"/>
        <end position="142"/>
    </location>
</feature>
<dbReference type="InterPro" id="IPR000182">
    <property type="entry name" value="GNAT_dom"/>
</dbReference>
<gene>
    <name evidence="2" type="ORF">GCM10022403_044040</name>
</gene>
<accession>A0ABP7HZ04</accession>